<dbReference type="Proteomes" id="UP000509301">
    <property type="component" value="Chromosome"/>
</dbReference>
<dbReference type="EMBL" id="CP049074">
    <property type="protein sequence ID" value="QKR00510.1"/>
    <property type="molecule type" value="Genomic_DNA"/>
</dbReference>
<gene>
    <name evidence="2" type="ORF">GWK48_09110</name>
</gene>
<sequence length="103" mass="11977">MVVRIARIGGLSTLDYPRNLSPYKDWGTKETRLVLRDDKVFLKVTLLMKDWKVPLERDGVTVDTNIGEEVVGKDNMYVRVPNRSEDPRHYKGLAEGLQKKYKR</sequence>
<evidence type="ECO:0000256" key="1">
    <source>
        <dbReference type="SAM" id="MobiDB-lite"/>
    </source>
</evidence>
<dbReference type="GeneID" id="71841571"/>
<evidence type="ECO:0000313" key="2">
    <source>
        <dbReference type="EMBL" id="QKR00510.1"/>
    </source>
</evidence>
<name>A0A6N0NZK5_9CREN</name>
<protein>
    <recommendedName>
        <fullName evidence="4">Transposase</fullName>
    </recommendedName>
</protein>
<evidence type="ECO:0000313" key="3">
    <source>
        <dbReference type="Proteomes" id="UP000509301"/>
    </source>
</evidence>
<dbReference type="KEGG" id="mten:GWK48_09110"/>
<dbReference type="RefSeq" id="WP_174631565.1">
    <property type="nucleotide sequence ID" value="NZ_CP049074.1"/>
</dbReference>
<accession>A0A6N0NZK5</accession>
<keyword evidence="3" id="KW-1185">Reference proteome</keyword>
<dbReference type="AlphaFoldDB" id="A0A6N0NZK5"/>
<evidence type="ECO:0008006" key="4">
    <source>
        <dbReference type="Google" id="ProtNLM"/>
    </source>
</evidence>
<organism evidence="2 3">
    <name type="scientific">Metallosphaera tengchongensis</name>
    <dbReference type="NCBI Taxonomy" id="1532350"/>
    <lineage>
        <taxon>Archaea</taxon>
        <taxon>Thermoproteota</taxon>
        <taxon>Thermoprotei</taxon>
        <taxon>Sulfolobales</taxon>
        <taxon>Sulfolobaceae</taxon>
        <taxon>Metallosphaera</taxon>
    </lineage>
</organism>
<reference evidence="2 3" key="1">
    <citation type="submission" date="2020-02" db="EMBL/GenBank/DDBJ databases">
        <title>Comparative genome analysis reveals the metabolism and evolution of the thermophilic archaeal genus Metallosphaera.</title>
        <authorList>
            <person name="Jiang C."/>
        </authorList>
    </citation>
    <scope>NUCLEOTIDE SEQUENCE [LARGE SCALE GENOMIC DNA]</scope>
    <source>
        <strain evidence="2 3">Ric-A</strain>
    </source>
</reference>
<proteinExistence type="predicted"/>
<feature type="region of interest" description="Disordered" evidence="1">
    <location>
        <begin position="81"/>
        <end position="103"/>
    </location>
</feature>